<dbReference type="Pfam" id="PF23405">
    <property type="entry name" value="WD40_APC4_C-half"/>
    <property type="match status" value="1"/>
</dbReference>
<dbReference type="EMBL" id="JASPKY010000695">
    <property type="protein sequence ID" value="KAK9686610.1"/>
    <property type="molecule type" value="Genomic_DNA"/>
</dbReference>
<keyword evidence="4" id="KW-0131">Cell cycle</keyword>
<dbReference type="GO" id="GO:0031145">
    <property type="term" value="P:anaphase-promoting complex-dependent catabolic process"/>
    <property type="evidence" value="ECO:0007669"/>
    <property type="project" value="InterPro"/>
</dbReference>
<organism evidence="7 8">
    <name type="scientific">Popillia japonica</name>
    <name type="common">Japanese beetle</name>
    <dbReference type="NCBI Taxonomy" id="7064"/>
    <lineage>
        <taxon>Eukaryota</taxon>
        <taxon>Metazoa</taxon>
        <taxon>Ecdysozoa</taxon>
        <taxon>Arthropoda</taxon>
        <taxon>Hexapoda</taxon>
        <taxon>Insecta</taxon>
        <taxon>Pterygota</taxon>
        <taxon>Neoptera</taxon>
        <taxon>Endopterygota</taxon>
        <taxon>Coleoptera</taxon>
        <taxon>Polyphaga</taxon>
        <taxon>Scarabaeiformia</taxon>
        <taxon>Scarabaeidae</taxon>
        <taxon>Rutelinae</taxon>
        <taxon>Popillia</taxon>
    </lineage>
</organism>
<dbReference type="GO" id="GO:0034399">
    <property type="term" value="C:nuclear periphery"/>
    <property type="evidence" value="ECO:0007669"/>
    <property type="project" value="TreeGrafter"/>
</dbReference>
<evidence type="ECO:0000259" key="6">
    <source>
        <dbReference type="Pfam" id="PF23405"/>
    </source>
</evidence>
<keyword evidence="3" id="KW-0833">Ubl conjugation pathway</keyword>
<accession>A0AAW1IBM4</accession>
<name>A0AAW1IBM4_POPJA</name>
<evidence type="ECO:0000256" key="5">
    <source>
        <dbReference type="SAM" id="MobiDB-lite"/>
    </source>
</evidence>
<dbReference type="GO" id="GO:0005680">
    <property type="term" value="C:anaphase-promoting complex"/>
    <property type="evidence" value="ECO:0007669"/>
    <property type="project" value="InterPro"/>
</dbReference>
<keyword evidence="2" id="KW-0498">Mitosis</keyword>
<dbReference type="PANTHER" id="PTHR13260">
    <property type="entry name" value="ANAPHASE PROMOTING COMPLEX SUBUNIT 4 APC4"/>
    <property type="match status" value="1"/>
</dbReference>
<evidence type="ECO:0000313" key="8">
    <source>
        <dbReference type="Proteomes" id="UP001458880"/>
    </source>
</evidence>
<evidence type="ECO:0000256" key="4">
    <source>
        <dbReference type="ARBA" id="ARBA00023306"/>
    </source>
</evidence>
<evidence type="ECO:0000256" key="2">
    <source>
        <dbReference type="ARBA" id="ARBA00022776"/>
    </source>
</evidence>
<evidence type="ECO:0000256" key="3">
    <source>
        <dbReference type="ARBA" id="ARBA00022786"/>
    </source>
</evidence>
<feature type="region of interest" description="Disordered" evidence="5">
    <location>
        <begin position="322"/>
        <end position="353"/>
    </location>
</feature>
<dbReference type="InterPro" id="IPR056358">
    <property type="entry name" value="APC4_C"/>
</dbReference>
<feature type="compositionally biased region" description="Acidic residues" evidence="5">
    <location>
        <begin position="322"/>
        <end position="333"/>
    </location>
</feature>
<evidence type="ECO:0000313" key="7">
    <source>
        <dbReference type="EMBL" id="KAK9686610.1"/>
    </source>
</evidence>
<dbReference type="GO" id="GO:0051301">
    <property type="term" value="P:cell division"/>
    <property type="evidence" value="ECO:0007669"/>
    <property type="project" value="UniProtKB-KW"/>
</dbReference>
<comment type="caution">
    <text evidence="7">The sequence shown here is derived from an EMBL/GenBank/DDBJ whole genome shotgun (WGS) entry which is preliminary data.</text>
</comment>
<dbReference type="GO" id="GO:0070979">
    <property type="term" value="P:protein K11-linked ubiquitination"/>
    <property type="evidence" value="ECO:0007669"/>
    <property type="project" value="TreeGrafter"/>
</dbReference>
<keyword evidence="8" id="KW-1185">Reference proteome</keyword>
<sequence>MQQIINTSMINYKAFFRWLYSAIVHLIDEQVSPEVPKMTQQDVAHITEFLLNFDDIGTINSPDGRKKPKFIMEKLGQYLMDAPLTIPFEIDANEWNTFLNQNECFKNNPSIMKHYRDTSLIQQFNMLKKSVSNIFDKLQYSLVDKFEAIKVVDVMNFSHSILKITNITSGPYTVLLGLLLSCPPSPHFYFIEINNEHSVHVKAGTVYASHQDLESQPKNYEILDLQFYTSNILSLLLQENNPTKTAVMYQCPSIILRERLENVDIKVSIFDQVLVKINATFGGNSVLKILDGMIASSFAVSGFRNVSVVLADSRRKVRIYEMEAEEDEEEDAEMTNSTVRESDVSMPENSDCD</sequence>
<gene>
    <name evidence="7" type="ORF">QE152_g37061</name>
</gene>
<reference evidence="7 8" key="1">
    <citation type="journal article" date="2024" name="BMC Genomics">
        <title>De novo assembly and annotation of Popillia japonica's genome with initial clues to its potential as an invasive pest.</title>
        <authorList>
            <person name="Cucini C."/>
            <person name="Boschi S."/>
            <person name="Funari R."/>
            <person name="Cardaioli E."/>
            <person name="Iannotti N."/>
            <person name="Marturano G."/>
            <person name="Paoli F."/>
            <person name="Bruttini M."/>
            <person name="Carapelli A."/>
            <person name="Frati F."/>
            <person name="Nardi F."/>
        </authorList>
    </citation>
    <scope>NUCLEOTIDE SEQUENCE [LARGE SCALE GENOMIC DNA]</scope>
    <source>
        <strain evidence="7">DMR45628</strain>
    </source>
</reference>
<dbReference type="AlphaFoldDB" id="A0AAW1IBM4"/>
<protein>
    <recommendedName>
        <fullName evidence="6">Anaphase-promoting complex subunit 4 C-terminal half WD40 domain-containing protein</fullName>
    </recommendedName>
</protein>
<proteinExistence type="predicted"/>
<keyword evidence="1" id="KW-0132">Cell division</keyword>
<dbReference type="InterPro" id="IPR024789">
    <property type="entry name" value="APC4"/>
</dbReference>
<evidence type="ECO:0000256" key="1">
    <source>
        <dbReference type="ARBA" id="ARBA00022618"/>
    </source>
</evidence>
<feature type="domain" description="Anaphase-promoting complex subunit 4 C-terminal half WD40" evidence="6">
    <location>
        <begin position="199"/>
        <end position="321"/>
    </location>
</feature>
<dbReference type="Proteomes" id="UP001458880">
    <property type="component" value="Unassembled WGS sequence"/>
</dbReference>
<dbReference type="PANTHER" id="PTHR13260:SF0">
    <property type="entry name" value="ANAPHASE-PROMOTING COMPLEX SUBUNIT 4"/>
    <property type="match status" value="1"/>
</dbReference>